<proteinExistence type="predicted"/>
<dbReference type="EMBL" id="BGPR01009883">
    <property type="protein sequence ID" value="GBN42879.1"/>
    <property type="molecule type" value="Genomic_DNA"/>
</dbReference>
<name>A0A4Y2NW12_ARAVE</name>
<evidence type="ECO:0000313" key="2">
    <source>
        <dbReference type="EMBL" id="GBN42879.1"/>
    </source>
</evidence>
<comment type="caution">
    <text evidence="2">The sequence shown here is derived from an EMBL/GenBank/DDBJ whole genome shotgun (WGS) entry which is preliminary data.</text>
</comment>
<gene>
    <name evidence="2" type="ORF">AVEN_85634_1</name>
</gene>
<reference evidence="2 3" key="1">
    <citation type="journal article" date="2019" name="Sci. Rep.">
        <title>Orb-weaving spider Araneus ventricosus genome elucidates the spidroin gene catalogue.</title>
        <authorList>
            <person name="Kono N."/>
            <person name="Nakamura H."/>
            <person name="Ohtoshi R."/>
            <person name="Moran D.A.P."/>
            <person name="Shinohara A."/>
            <person name="Yoshida Y."/>
            <person name="Fujiwara M."/>
            <person name="Mori M."/>
            <person name="Tomita M."/>
            <person name="Arakawa K."/>
        </authorList>
    </citation>
    <scope>NUCLEOTIDE SEQUENCE [LARGE SCALE GENOMIC DNA]</scope>
</reference>
<evidence type="ECO:0000313" key="3">
    <source>
        <dbReference type="Proteomes" id="UP000499080"/>
    </source>
</evidence>
<keyword evidence="1" id="KW-1133">Transmembrane helix</keyword>
<protein>
    <submittedName>
        <fullName evidence="2">Uncharacterized protein</fullName>
    </submittedName>
</protein>
<feature type="transmembrane region" description="Helical" evidence="1">
    <location>
        <begin position="48"/>
        <end position="65"/>
    </location>
</feature>
<sequence length="101" mass="11957">MEKERNRSIRKRSEIRLVILPSGRIKRLKGRWSLSQWKGVEMPPSERISALWFGVLTCLFLVSLIPDYRRQANLAGWLDRVLVNYQAILATIIWSELRHIR</sequence>
<organism evidence="2 3">
    <name type="scientific">Araneus ventricosus</name>
    <name type="common">Orbweaver spider</name>
    <name type="synonym">Epeira ventricosa</name>
    <dbReference type="NCBI Taxonomy" id="182803"/>
    <lineage>
        <taxon>Eukaryota</taxon>
        <taxon>Metazoa</taxon>
        <taxon>Ecdysozoa</taxon>
        <taxon>Arthropoda</taxon>
        <taxon>Chelicerata</taxon>
        <taxon>Arachnida</taxon>
        <taxon>Araneae</taxon>
        <taxon>Araneomorphae</taxon>
        <taxon>Entelegynae</taxon>
        <taxon>Araneoidea</taxon>
        <taxon>Araneidae</taxon>
        <taxon>Araneus</taxon>
    </lineage>
</organism>
<dbReference type="AlphaFoldDB" id="A0A4Y2NW12"/>
<accession>A0A4Y2NW12</accession>
<keyword evidence="1" id="KW-0472">Membrane</keyword>
<keyword evidence="1" id="KW-0812">Transmembrane</keyword>
<evidence type="ECO:0000256" key="1">
    <source>
        <dbReference type="SAM" id="Phobius"/>
    </source>
</evidence>
<dbReference type="Proteomes" id="UP000499080">
    <property type="component" value="Unassembled WGS sequence"/>
</dbReference>
<keyword evidence="3" id="KW-1185">Reference proteome</keyword>